<dbReference type="STRING" id="266265.Bxe_C0566"/>
<dbReference type="CDD" id="cd06558">
    <property type="entry name" value="crotonase-like"/>
    <property type="match status" value="1"/>
</dbReference>
<protein>
    <submittedName>
        <fullName evidence="3">Enoyl-CoA hydratase/isomerase</fullName>
        <ecNumber evidence="3">4.2.1.17</ecNumber>
    </submittedName>
</protein>
<name>Q13HH4_PARXL</name>
<evidence type="ECO:0000313" key="3">
    <source>
        <dbReference type="EMBL" id="ABE36465.1"/>
    </source>
</evidence>
<dbReference type="Proteomes" id="UP000001817">
    <property type="component" value="Chromosome 3"/>
</dbReference>
<gene>
    <name evidence="3" type="ORF">Bxe_C0566</name>
</gene>
<organism evidence="3 4">
    <name type="scientific">Paraburkholderia xenovorans (strain LB400)</name>
    <dbReference type="NCBI Taxonomy" id="266265"/>
    <lineage>
        <taxon>Bacteria</taxon>
        <taxon>Pseudomonadati</taxon>
        <taxon>Pseudomonadota</taxon>
        <taxon>Betaproteobacteria</taxon>
        <taxon>Burkholderiales</taxon>
        <taxon>Burkholderiaceae</taxon>
        <taxon>Paraburkholderia</taxon>
    </lineage>
</organism>
<dbReference type="GO" id="GO:0004300">
    <property type="term" value="F:enoyl-CoA hydratase activity"/>
    <property type="evidence" value="ECO:0007669"/>
    <property type="project" value="UniProtKB-EC"/>
</dbReference>
<dbReference type="InterPro" id="IPR018376">
    <property type="entry name" value="Enoyl-CoA_hyd/isom_CS"/>
</dbReference>
<accession>Q13HH4</accession>
<dbReference type="PANTHER" id="PTHR11941">
    <property type="entry name" value="ENOYL-COA HYDRATASE-RELATED"/>
    <property type="match status" value="1"/>
</dbReference>
<keyword evidence="4" id="KW-1185">Reference proteome</keyword>
<dbReference type="Gene3D" id="3.90.226.10">
    <property type="entry name" value="2-enoyl-CoA Hydratase, Chain A, domain 1"/>
    <property type="match status" value="1"/>
</dbReference>
<dbReference type="InterPro" id="IPR029045">
    <property type="entry name" value="ClpP/crotonase-like_dom_sf"/>
</dbReference>
<dbReference type="PANTHER" id="PTHR11941:SF124">
    <property type="entry name" value="ENOYL-COA HYDRATASE ECHA13-RELATED"/>
    <property type="match status" value="1"/>
</dbReference>
<evidence type="ECO:0000256" key="2">
    <source>
        <dbReference type="RuleBase" id="RU003707"/>
    </source>
</evidence>
<dbReference type="KEGG" id="bxe:Bxe_C0566"/>
<dbReference type="Pfam" id="PF00378">
    <property type="entry name" value="ECH_1"/>
    <property type="match status" value="1"/>
</dbReference>
<sequence>MQIMSDENAPEFLYILYEVRNRVGYITLNQPQKLNAFHLPMYHEIRRAFDMSAADDAVRVVVIKGAGRAFCAGRDFKYSADLQLEGGLSAWRREYKLFGGVTWFHPKLVIAQVHGYALGGGGSLALLCDLTFAATGTKFGYPETRHGIASKTMVWPWTLGVKVANEVVASGRLVSADDCKHLHLVNEVFPPDELGERVDAIAQSIASSPVGVPELVKRMVNWVMRDQGRVTQQDRQYDVDTAHWDAAGVVPSDWMQSAIAARRTALLDSLKNH</sequence>
<dbReference type="PROSITE" id="PS00166">
    <property type="entry name" value="ENOYL_COA_HYDRATASE"/>
    <property type="match status" value="1"/>
</dbReference>
<dbReference type="SUPFAM" id="SSF52096">
    <property type="entry name" value="ClpP/crotonase"/>
    <property type="match status" value="1"/>
</dbReference>
<dbReference type="EMBL" id="CP000272">
    <property type="protein sequence ID" value="ABE36465.1"/>
    <property type="molecule type" value="Genomic_DNA"/>
</dbReference>
<evidence type="ECO:0000313" key="4">
    <source>
        <dbReference type="Proteomes" id="UP000001817"/>
    </source>
</evidence>
<dbReference type="eggNOG" id="COG1024">
    <property type="taxonomic scope" value="Bacteria"/>
</dbReference>
<dbReference type="InterPro" id="IPR001753">
    <property type="entry name" value="Enoyl-CoA_hydra/iso"/>
</dbReference>
<dbReference type="EC" id="4.2.1.17" evidence="3"/>
<dbReference type="GO" id="GO:0006635">
    <property type="term" value="P:fatty acid beta-oxidation"/>
    <property type="evidence" value="ECO:0007669"/>
    <property type="project" value="TreeGrafter"/>
</dbReference>
<comment type="similarity">
    <text evidence="1 2">Belongs to the enoyl-CoA hydratase/isomerase family.</text>
</comment>
<keyword evidence="3" id="KW-0456">Lyase</keyword>
<proteinExistence type="inferred from homology"/>
<dbReference type="AlphaFoldDB" id="Q13HH4"/>
<reference evidence="3 4" key="1">
    <citation type="journal article" date="2006" name="Proc. Natl. Acad. Sci. U.S.A.">
        <title>Burkholderia xenovorans LB400 harbors a multi-replicon, 9.73-Mbp genome shaped for versatility.</title>
        <authorList>
            <person name="Chain P.S."/>
            <person name="Denef V.J."/>
            <person name="Konstantinidis K.T."/>
            <person name="Vergez L.M."/>
            <person name="Agullo L."/>
            <person name="Reyes V.L."/>
            <person name="Hauser L."/>
            <person name="Cordova M."/>
            <person name="Gomez L."/>
            <person name="Gonzalez M."/>
            <person name="Land M."/>
            <person name="Lao V."/>
            <person name="Larimer F."/>
            <person name="LiPuma J.J."/>
            <person name="Mahenthiralingam E."/>
            <person name="Malfatti S.A."/>
            <person name="Marx C.J."/>
            <person name="Parnell J.J."/>
            <person name="Ramette A."/>
            <person name="Richardson P."/>
            <person name="Seeger M."/>
            <person name="Smith D."/>
            <person name="Spilker T."/>
            <person name="Sul W.J."/>
            <person name="Tsoi T.V."/>
            <person name="Ulrich L.E."/>
            <person name="Zhulin I.B."/>
            <person name="Tiedje J.M."/>
        </authorList>
    </citation>
    <scope>NUCLEOTIDE SEQUENCE [LARGE SCALE GENOMIC DNA]</scope>
    <source>
        <strain evidence="3 4">LB400</strain>
    </source>
</reference>
<evidence type="ECO:0000256" key="1">
    <source>
        <dbReference type="ARBA" id="ARBA00005254"/>
    </source>
</evidence>